<evidence type="ECO:0000313" key="1">
    <source>
        <dbReference type="EMBL" id="ESA17286.1"/>
    </source>
</evidence>
<protein>
    <submittedName>
        <fullName evidence="1">Uncharacterized protein</fullName>
    </submittedName>
</protein>
<proteinExistence type="predicted"/>
<reference evidence="1" key="1">
    <citation type="submission" date="2013-07" db="EMBL/GenBank/DDBJ databases">
        <title>The genome of an arbuscular mycorrhizal fungus provides insights into the evolution of the oldest plant symbiosis.</title>
        <authorList>
            <consortium name="DOE Joint Genome Institute"/>
            <person name="Tisserant E."/>
            <person name="Malbreil M."/>
            <person name="Kuo A."/>
            <person name="Kohler A."/>
            <person name="Symeonidi A."/>
            <person name="Balestrini R."/>
            <person name="Charron P."/>
            <person name="Duensing N."/>
            <person name="Frei-dit-Frey N."/>
            <person name="Gianinazzi-Pearson V."/>
            <person name="Gilbert B."/>
            <person name="Handa Y."/>
            <person name="Hijri M."/>
            <person name="Kaul R."/>
            <person name="Kawaguchi M."/>
            <person name="Krajinski F."/>
            <person name="Lammers P."/>
            <person name="Lapierre D."/>
            <person name="Masclaux F.G."/>
            <person name="Murat C."/>
            <person name="Morin E."/>
            <person name="Ndikumana S."/>
            <person name="Pagni M."/>
            <person name="Petitpierre D."/>
            <person name="Requena N."/>
            <person name="Rosikiewicz P."/>
            <person name="Riley R."/>
            <person name="Saito K."/>
            <person name="San Clemente H."/>
            <person name="Shapiro H."/>
            <person name="van Tuinen D."/>
            <person name="Becard G."/>
            <person name="Bonfante P."/>
            <person name="Paszkowski U."/>
            <person name="Shachar-Hill Y."/>
            <person name="Young J.P."/>
            <person name="Sanders I.R."/>
            <person name="Henrissat B."/>
            <person name="Rensing S.A."/>
            <person name="Grigoriev I.V."/>
            <person name="Corradi N."/>
            <person name="Roux C."/>
            <person name="Martin F."/>
        </authorList>
    </citation>
    <scope>NUCLEOTIDE SEQUENCE</scope>
    <source>
        <strain evidence="1">DAOM 197198</strain>
    </source>
</reference>
<gene>
    <name evidence="1" type="ORF">GLOINDRAFT_94009</name>
</gene>
<dbReference type="HOGENOM" id="CLU_1245936_0_0_1"/>
<dbReference type="EMBL" id="KI280328">
    <property type="protein sequence ID" value="ESA17286.1"/>
    <property type="molecule type" value="Genomic_DNA"/>
</dbReference>
<organism evidence="1">
    <name type="scientific">Rhizophagus irregularis (strain DAOM 181602 / DAOM 197198 / MUCL 43194)</name>
    <name type="common">Arbuscular mycorrhizal fungus</name>
    <name type="synonym">Glomus intraradices</name>
    <dbReference type="NCBI Taxonomy" id="747089"/>
    <lineage>
        <taxon>Eukaryota</taxon>
        <taxon>Fungi</taxon>
        <taxon>Fungi incertae sedis</taxon>
        <taxon>Mucoromycota</taxon>
        <taxon>Glomeromycotina</taxon>
        <taxon>Glomeromycetes</taxon>
        <taxon>Glomerales</taxon>
        <taxon>Glomeraceae</taxon>
        <taxon>Rhizophagus</taxon>
    </lineage>
</organism>
<accession>U9UNV5</accession>
<name>U9UNV5_RHIID</name>
<sequence>MFDDVPYYLHSYNFQIVSFWLSIFNLNCNIEPLIKQHIVEHECSQDFVNLVPYAVWYCLTLRFVNSQLSQLRNSELYQSQKVLKLSDGNNSGGTRSVPMAESNVCTSQFPVYSIMIDVFLKMVLYKQIFELKSSHSRLKISKPSLGRGISIEKLHYVRRLKNHCFNASCLITQFHVNKLTGCKDIKFEDVLNIQFLKTIFGELAKIILNDHIILSCDRFEFI</sequence>
<dbReference type="AlphaFoldDB" id="U9UNV5"/>